<keyword evidence="3" id="KW-0560">Oxidoreductase</keyword>
<evidence type="ECO:0000256" key="2">
    <source>
        <dbReference type="ARBA" id="ARBA00022490"/>
    </source>
</evidence>
<accession>A0A1Y3CFM2</accession>
<dbReference type="Proteomes" id="UP000242765">
    <property type="component" value="Unassembled WGS sequence"/>
</dbReference>
<evidence type="ECO:0000313" key="6">
    <source>
        <dbReference type="Proteomes" id="UP000242765"/>
    </source>
</evidence>
<dbReference type="RefSeq" id="WP_086203960.1">
    <property type="nucleotide sequence ID" value="NZ_NEGB01000005.1"/>
</dbReference>
<name>A0A1Y3CFM2_9GAMM</name>
<dbReference type="OrthoDB" id="9810617at2"/>
<feature type="domain" description="Nitroreductase" evidence="4">
    <location>
        <begin position="38"/>
        <end position="205"/>
    </location>
</feature>
<protein>
    <recommendedName>
        <fullName evidence="4">Nitroreductase domain-containing protein</fullName>
    </recommendedName>
</protein>
<comment type="subcellular location">
    <subcellularLocation>
        <location evidence="1">Cytoplasm</location>
    </subcellularLocation>
</comment>
<dbReference type="FunFam" id="3.40.109.10:FF:000001">
    <property type="entry name" value="Nitroreductase family"/>
    <property type="match status" value="1"/>
</dbReference>
<dbReference type="PANTHER" id="PTHR43035">
    <property type="entry name" value="FATTY ACID REPRESSION MUTANT PROTEIN 2-RELATED"/>
    <property type="match status" value="1"/>
</dbReference>
<dbReference type="InterPro" id="IPR000415">
    <property type="entry name" value="Nitroreductase-like"/>
</dbReference>
<organism evidence="5 6">
    <name type="scientific">Acinetobacter silvestris</name>
    <dbReference type="NCBI Taxonomy" id="1977882"/>
    <lineage>
        <taxon>Bacteria</taxon>
        <taxon>Pseudomonadati</taxon>
        <taxon>Pseudomonadota</taxon>
        <taxon>Gammaproteobacteria</taxon>
        <taxon>Moraxellales</taxon>
        <taxon>Moraxellaceae</taxon>
        <taxon>Acinetobacter</taxon>
    </lineage>
</organism>
<sequence length="227" mass="26422">MALLTKLSQVLTTDISTDFMFKKKKTEFTEYSLLDDMKKRRSVYKLSNRVIQSREYLTDLIKEAVHCCPSVLNSQSVRVVILYEDTHYQFWQLVKEVQRTQVPAHIYEGVALKVDRCAEAYGTVLFFEDQEIVKNLQKQKPLQAEEFKRWSEQTSGMAQFAVWTALSSIELGASLHHYNPAINTELTTFLQLPKSWELKAQLIFGSILVAPEPKERKEDDVLFRVFF</sequence>
<dbReference type="Gene3D" id="3.40.109.10">
    <property type="entry name" value="NADH Oxidase"/>
    <property type="match status" value="1"/>
</dbReference>
<dbReference type="AlphaFoldDB" id="A0A1Y3CFM2"/>
<evidence type="ECO:0000313" key="5">
    <source>
        <dbReference type="EMBL" id="OTG65146.1"/>
    </source>
</evidence>
<dbReference type="SUPFAM" id="SSF55469">
    <property type="entry name" value="FMN-dependent nitroreductase-like"/>
    <property type="match status" value="1"/>
</dbReference>
<evidence type="ECO:0000256" key="3">
    <source>
        <dbReference type="ARBA" id="ARBA00023002"/>
    </source>
</evidence>
<keyword evidence="6" id="KW-1185">Reference proteome</keyword>
<keyword evidence="2" id="KW-0963">Cytoplasm</keyword>
<dbReference type="STRING" id="1977882.B9T28_10170"/>
<dbReference type="InterPro" id="IPR029479">
    <property type="entry name" value="Nitroreductase"/>
</dbReference>
<dbReference type="GO" id="GO:0034599">
    <property type="term" value="P:cellular response to oxidative stress"/>
    <property type="evidence" value="ECO:0007669"/>
    <property type="project" value="InterPro"/>
</dbReference>
<dbReference type="PANTHER" id="PTHR43035:SF1">
    <property type="entry name" value="FATTY ACID REPRESSION MUTANT PROTEIN 2-RELATED"/>
    <property type="match status" value="1"/>
</dbReference>
<evidence type="ECO:0000259" key="4">
    <source>
        <dbReference type="Pfam" id="PF00881"/>
    </source>
</evidence>
<comment type="caution">
    <text evidence="5">The sequence shown here is derived from an EMBL/GenBank/DDBJ whole genome shotgun (WGS) entry which is preliminary data.</text>
</comment>
<gene>
    <name evidence="5" type="ORF">B9T28_10170</name>
</gene>
<dbReference type="GO" id="GO:0016491">
    <property type="term" value="F:oxidoreductase activity"/>
    <property type="evidence" value="ECO:0007669"/>
    <property type="project" value="UniProtKB-KW"/>
</dbReference>
<evidence type="ECO:0000256" key="1">
    <source>
        <dbReference type="ARBA" id="ARBA00004496"/>
    </source>
</evidence>
<dbReference type="Pfam" id="PF00881">
    <property type="entry name" value="Nitroreductase"/>
    <property type="match status" value="1"/>
</dbReference>
<reference evidence="5 6" key="1">
    <citation type="submission" date="2017-04" db="EMBL/GenBank/DDBJ databases">
        <title>High diversity of culturable Acinetobacter species in natural soil and water ecosystems.</title>
        <authorList>
            <person name="Nemec A."/>
            <person name="Radolfova-Krizova L."/>
        </authorList>
    </citation>
    <scope>NUCLEOTIDE SEQUENCE [LARGE SCALE GENOMIC DNA]</scope>
    <source>
        <strain evidence="5 6">ANC 4999</strain>
    </source>
</reference>
<dbReference type="InterPro" id="IPR033877">
    <property type="entry name" value="Frm2/Hbn1"/>
</dbReference>
<proteinExistence type="predicted"/>
<dbReference type="EMBL" id="NEGB01000005">
    <property type="protein sequence ID" value="OTG65146.1"/>
    <property type="molecule type" value="Genomic_DNA"/>
</dbReference>
<dbReference type="GO" id="GO:0005737">
    <property type="term" value="C:cytoplasm"/>
    <property type="evidence" value="ECO:0007669"/>
    <property type="project" value="UniProtKB-SubCell"/>
</dbReference>